<sequence>MAIEALCIMLRRLAYPPRLYEHLLRFGRSRAALSRIFLHMVEHVHDKFAEKIYFAHDLVEKRMVLYCSAVHEKGALFLNPSTVLIFAASAFHASIRAPLAEASGVSATTWRSKMMSSEMLNFLRLGCVVCAEFAAPVEVPDELVSNASGEISATGAASSCQPPAAACSATSRPSPWPCIILAFFLRGM</sequence>
<dbReference type="Proteomes" id="UP000198211">
    <property type="component" value="Unassembled WGS sequence"/>
</dbReference>
<dbReference type="OrthoDB" id="6505872at2759"/>
<proteinExistence type="predicted"/>
<dbReference type="EMBL" id="NBNE01009913">
    <property type="protein sequence ID" value="OWY97944.1"/>
    <property type="molecule type" value="Genomic_DNA"/>
</dbReference>
<reference evidence="2" key="1">
    <citation type="submission" date="2017-03" db="EMBL/GenBank/DDBJ databases">
        <title>Phytopthora megakarya and P. palmivora, two closely related causual agents of cacao black pod achieved similar genome size and gene model numbers by different mechanisms.</title>
        <authorList>
            <person name="Ali S."/>
            <person name="Shao J."/>
            <person name="Larry D.J."/>
            <person name="Kronmiller B."/>
            <person name="Shen D."/>
            <person name="Strem M.D."/>
            <person name="Melnick R.L."/>
            <person name="Guiltinan M.J."/>
            <person name="Tyler B.M."/>
            <person name="Meinhardt L.W."/>
            <person name="Bailey B.A."/>
        </authorList>
    </citation>
    <scope>NUCLEOTIDE SEQUENCE [LARGE SCALE GENOMIC DNA]</scope>
    <source>
        <strain evidence="2">zdho120</strain>
    </source>
</reference>
<keyword evidence="2" id="KW-1185">Reference proteome</keyword>
<gene>
    <name evidence="1" type="ORF">PHMEG_00031408</name>
</gene>
<accession>A0A225UY39</accession>
<protein>
    <submittedName>
        <fullName evidence="1">Uncharacterized protein</fullName>
    </submittedName>
</protein>
<organism evidence="1 2">
    <name type="scientific">Phytophthora megakarya</name>
    <dbReference type="NCBI Taxonomy" id="4795"/>
    <lineage>
        <taxon>Eukaryota</taxon>
        <taxon>Sar</taxon>
        <taxon>Stramenopiles</taxon>
        <taxon>Oomycota</taxon>
        <taxon>Peronosporomycetes</taxon>
        <taxon>Peronosporales</taxon>
        <taxon>Peronosporaceae</taxon>
        <taxon>Phytophthora</taxon>
    </lineage>
</organism>
<evidence type="ECO:0000313" key="2">
    <source>
        <dbReference type="Proteomes" id="UP000198211"/>
    </source>
</evidence>
<comment type="caution">
    <text evidence="1">The sequence shown here is derived from an EMBL/GenBank/DDBJ whole genome shotgun (WGS) entry which is preliminary data.</text>
</comment>
<name>A0A225UY39_9STRA</name>
<evidence type="ECO:0000313" key="1">
    <source>
        <dbReference type="EMBL" id="OWY97944.1"/>
    </source>
</evidence>
<dbReference type="AlphaFoldDB" id="A0A225UY39"/>